<keyword evidence="14 19" id="KW-0560">Oxidoreductase</keyword>
<comment type="cofactor">
    <cofactor evidence="1 19">
        <name>FAD</name>
        <dbReference type="ChEBI" id="CHEBI:57692"/>
    </cofactor>
</comment>
<dbReference type="GO" id="GO:0005829">
    <property type="term" value="C:cytosol"/>
    <property type="evidence" value="ECO:0007669"/>
    <property type="project" value="TreeGrafter"/>
</dbReference>
<dbReference type="GO" id="GO:0051301">
    <property type="term" value="P:cell division"/>
    <property type="evidence" value="ECO:0007669"/>
    <property type="project" value="UniProtKB-KW"/>
</dbReference>
<dbReference type="NCBIfam" id="NF000755">
    <property type="entry name" value="PRK00046.1"/>
    <property type="match status" value="1"/>
</dbReference>
<comment type="caution">
    <text evidence="21">The sequence shown here is derived from an EMBL/GenBank/DDBJ whole genome shotgun (WGS) entry which is preliminary data.</text>
</comment>
<dbReference type="InterPro" id="IPR016167">
    <property type="entry name" value="FAD-bd_PCMH_sub1"/>
</dbReference>
<comment type="catalytic activity">
    <reaction evidence="18 19">
        <text>UDP-N-acetyl-alpha-D-muramate + NADP(+) = UDP-N-acetyl-3-O-(1-carboxyvinyl)-alpha-D-glucosamine + NADPH + H(+)</text>
        <dbReference type="Rhea" id="RHEA:12248"/>
        <dbReference type="ChEBI" id="CHEBI:15378"/>
        <dbReference type="ChEBI" id="CHEBI:57783"/>
        <dbReference type="ChEBI" id="CHEBI:58349"/>
        <dbReference type="ChEBI" id="CHEBI:68483"/>
        <dbReference type="ChEBI" id="CHEBI:70757"/>
        <dbReference type="EC" id="1.3.1.98"/>
    </reaction>
</comment>
<comment type="subcellular location">
    <subcellularLocation>
        <location evidence="3 19">Cytoplasm</location>
    </subcellularLocation>
</comment>
<dbReference type="Proteomes" id="UP000808337">
    <property type="component" value="Unassembled WGS sequence"/>
</dbReference>
<dbReference type="GO" id="GO:0008762">
    <property type="term" value="F:UDP-N-acetylmuramate dehydrogenase activity"/>
    <property type="evidence" value="ECO:0007669"/>
    <property type="project" value="UniProtKB-UniRule"/>
</dbReference>
<evidence type="ECO:0000313" key="22">
    <source>
        <dbReference type="Proteomes" id="UP000808337"/>
    </source>
</evidence>
<dbReference type="GO" id="GO:0071949">
    <property type="term" value="F:FAD binding"/>
    <property type="evidence" value="ECO:0007669"/>
    <property type="project" value="InterPro"/>
</dbReference>
<comment type="similarity">
    <text evidence="19">Belongs to the MurB family.</text>
</comment>
<comment type="pathway">
    <text evidence="4 19">Cell wall biogenesis; peptidoglycan biosynthesis.</text>
</comment>
<dbReference type="InterPro" id="IPR036635">
    <property type="entry name" value="MurB_C_sf"/>
</dbReference>
<sequence>MELINNASLKSFVTFGVEASCDHLYRIEDIEELKLAAQFLENPLILGGGSNVLPIGDIGRNVLRIELKGIEIEEEEANDPLVHIGAGEIWHQFVLWALDRNLGGVENLSLIPGTIGASPIQNIGAYGVEIESVFHSLEAVKLGTGEIRRFSKEECRFGYRDSIFKQEAKGQYIITGVTLRLTREHKVNTSYGAIQDVLNQRGILDPTIQDVSNAVIHIRQSKLPDPAVIGNAGSFFKNPIIPKNQYDTLKEMFTDMPGFPSEDLTVKVPAGWLIEHAGWKGKAIGHAGCYEKQALVLVNLGGATGTEIWNLAEEIIKTVGEKFEIRLSPEVNIWK</sequence>
<dbReference type="Gene3D" id="3.30.43.10">
    <property type="entry name" value="Uridine Diphospho-n-acetylenolpyruvylglucosamine Reductase, domain 2"/>
    <property type="match status" value="1"/>
</dbReference>
<evidence type="ECO:0000313" key="21">
    <source>
        <dbReference type="EMBL" id="MBK9981805.1"/>
    </source>
</evidence>
<evidence type="ECO:0000256" key="14">
    <source>
        <dbReference type="ARBA" id="ARBA00023002"/>
    </source>
</evidence>
<dbReference type="PROSITE" id="PS51387">
    <property type="entry name" value="FAD_PCMH"/>
    <property type="match status" value="1"/>
</dbReference>
<evidence type="ECO:0000256" key="16">
    <source>
        <dbReference type="ARBA" id="ARBA00023316"/>
    </source>
</evidence>
<evidence type="ECO:0000256" key="17">
    <source>
        <dbReference type="ARBA" id="ARBA00031026"/>
    </source>
</evidence>
<dbReference type="Pfam" id="PF01565">
    <property type="entry name" value="FAD_binding_4"/>
    <property type="match status" value="1"/>
</dbReference>
<dbReference type="SUPFAM" id="SSF56176">
    <property type="entry name" value="FAD-binding/transporter-associated domain-like"/>
    <property type="match status" value="1"/>
</dbReference>
<evidence type="ECO:0000256" key="10">
    <source>
        <dbReference type="ARBA" id="ARBA00022827"/>
    </source>
</evidence>
<evidence type="ECO:0000256" key="6">
    <source>
        <dbReference type="ARBA" id="ARBA00015188"/>
    </source>
</evidence>
<dbReference type="Gene3D" id="3.90.78.10">
    <property type="entry name" value="UDP-N-acetylenolpyruvoylglucosamine reductase, C-terminal domain"/>
    <property type="match status" value="1"/>
</dbReference>
<dbReference type="InterPro" id="IPR006094">
    <property type="entry name" value="Oxid_FAD_bind_N"/>
</dbReference>
<dbReference type="InterPro" id="IPR003170">
    <property type="entry name" value="MurB"/>
</dbReference>
<evidence type="ECO:0000256" key="3">
    <source>
        <dbReference type="ARBA" id="ARBA00004496"/>
    </source>
</evidence>
<accession>A0A9D7XN31</accession>
<evidence type="ECO:0000256" key="4">
    <source>
        <dbReference type="ARBA" id="ARBA00004752"/>
    </source>
</evidence>
<dbReference type="NCBIfam" id="TIGR00179">
    <property type="entry name" value="murB"/>
    <property type="match status" value="1"/>
</dbReference>
<dbReference type="GO" id="GO:0009252">
    <property type="term" value="P:peptidoglycan biosynthetic process"/>
    <property type="evidence" value="ECO:0007669"/>
    <property type="project" value="UniProtKB-UniRule"/>
</dbReference>
<dbReference type="Gene3D" id="3.30.465.10">
    <property type="match status" value="1"/>
</dbReference>
<evidence type="ECO:0000256" key="15">
    <source>
        <dbReference type="ARBA" id="ARBA00023306"/>
    </source>
</evidence>
<evidence type="ECO:0000256" key="5">
    <source>
        <dbReference type="ARBA" id="ARBA00012518"/>
    </source>
</evidence>
<keyword evidence="12 19" id="KW-0133">Cell shape</keyword>
<dbReference type="InterPro" id="IPR036318">
    <property type="entry name" value="FAD-bd_PCMH-like_sf"/>
</dbReference>
<protein>
    <recommendedName>
        <fullName evidence="6 19">UDP-N-acetylenolpyruvoylglucosamine reductase</fullName>
        <ecNumber evidence="5 19">1.3.1.98</ecNumber>
    </recommendedName>
    <alternativeName>
        <fullName evidence="17 19">UDP-N-acetylmuramate dehydrogenase</fullName>
    </alternativeName>
</protein>
<dbReference type="InterPro" id="IPR016166">
    <property type="entry name" value="FAD-bd_PCMH"/>
</dbReference>
<evidence type="ECO:0000256" key="13">
    <source>
        <dbReference type="ARBA" id="ARBA00022984"/>
    </source>
</evidence>
<proteinExistence type="inferred from homology"/>
<gene>
    <name evidence="19 21" type="primary">murB</name>
    <name evidence="21" type="ORF">IPP15_05170</name>
</gene>
<feature type="domain" description="FAD-binding PCMH-type" evidence="20">
    <location>
        <begin position="17"/>
        <end position="184"/>
    </location>
</feature>
<reference evidence="21 22" key="1">
    <citation type="submission" date="2020-10" db="EMBL/GenBank/DDBJ databases">
        <title>Connecting structure to function with the recovery of over 1000 high-quality activated sludge metagenome-assembled genomes encoding full-length rRNA genes using long-read sequencing.</title>
        <authorList>
            <person name="Singleton C.M."/>
            <person name="Petriglieri F."/>
            <person name="Kristensen J.M."/>
            <person name="Kirkegaard R.H."/>
            <person name="Michaelsen T.Y."/>
            <person name="Andersen M.H."/>
            <person name="Karst S.M."/>
            <person name="Dueholm M.S."/>
            <person name="Nielsen P.H."/>
            <person name="Albertsen M."/>
        </authorList>
    </citation>
    <scope>NUCLEOTIDE SEQUENCE [LARGE SCALE GENOMIC DNA]</scope>
    <source>
        <strain evidence="21">Ribe_18-Q3-R11-54_MAXAC.273</strain>
    </source>
</reference>
<evidence type="ECO:0000256" key="12">
    <source>
        <dbReference type="ARBA" id="ARBA00022960"/>
    </source>
</evidence>
<dbReference type="GO" id="GO:0071555">
    <property type="term" value="P:cell wall organization"/>
    <property type="evidence" value="ECO:0007669"/>
    <property type="project" value="UniProtKB-KW"/>
</dbReference>
<evidence type="ECO:0000259" key="20">
    <source>
        <dbReference type="PROSITE" id="PS51387"/>
    </source>
</evidence>
<keyword evidence="13 19" id="KW-0573">Peptidoglycan synthesis</keyword>
<feature type="active site" evidence="19">
    <location>
        <position position="160"/>
    </location>
</feature>
<evidence type="ECO:0000256" key="7">
    <source>
        <dbReference type="ARBA" id="ARBA00022490"/>
    </source>
</evidence>
<dbReference type="PANTHER" id="PTHR21071:SF4">
    <property type="entry name" value="UDP-N-ACETYLENOLPYRUVOYLGLUCOSAMINE REDUCTASE"/>
    <property type="match status" value="1"/>
</dbReference>
<keyword evidence="10 19" id="KW-0274">FAD</keyword>
<dbReference type="PANTHER" id="PTHR21071">
    <property type="entry name" value="UDP-N-ACETYLENOLPYRUVOYLGLUCOSAMINE REDUCTASE"/>
    <property type="match status" value="1"/>
</dbReference>
<dbReference type="SUPFAM" id="SSF56194">
    <property type="entry name" value="Uridine diphospho-N-Acetylenolpyruvylglucosamine reductase, MurB, C-terminal domain"/>
    <property type="match status" value="1"/>
</dbReference>
<dbReference type="InterPro" id="IPR011601">
    <property type="entry name" value="MurB_C"/>
</dbReference>
<evidence type="ECO:0000256" key="18">
    <source>
        <dbReference type="ARBA" id="ARBA00048914"/>
    </source>
</evidence>
<dbReference type="Pfam" id="PF02873">
    <property type="entry name" value="MurB_C"/>
    <property type="match status" value="1"/>
</dbReference>
<dbReference type="EC" id="1.3.1.98" evidence="5 19"/>
<evidence type="ECO:0000256" key="19">
    <source>
        <dbReference type="HAMAP-Rule" id="MF_00037"/>
    </source>
</evidence>
<dbReference type="EMBL" id="JADKGY010000001">
    <property type="protein sequence ID" value="MBK9981805.1"/>
    <property type="molecule type" value="Genomic_DNA"/>
</dbReference>
<name>A0A9D7XN31_9BACT</name>
<evidence type="ECO:0000256" key="8">
    <source>
        <dbReference type="ARBA" id="ARBA00022618"/>
    </source>
</evidence>
<organism evidence="21 22">
    <name type="scientific">Candidatus Opimibacter skivensis</name>
    <dbReference type="NCBI Taxonomy" id="2982028"/>
    <lineage>
        <taxon>Bacteria</taxon>
        <taxon>Pseudomonadati</taxon>
        <taxon>Bacteroidota</taxon>
        <taxon>Saprospiria</taxon>
        <taxon>Saprospirales</taxon>
        <taxon>Saprospiraceae</taxon>
        <taxon>Candidatus Opimibacter</taxon>
    </lineage>
</organism>
<feature type="active site" description="Proton donor" evidence="19">
    <location>
        <position position="234"/>
    </location>
</feature>
<dbReference type="AlphaFoldDB" id="A0A9D7XN31"/>
<keyword evidence="7 19" id="KW-0963">Cytoplasm</keyword>
<keyword evidence="9 19" id="KW-0285">Flavoprotein</keyword>
<keyword evidence="15 19" id="KW-0131">Cell cycle</keyword>
<keyword evidence="8 19" id="KW-0132">Cell division</keyword>
<comment type="function">
    <text evidence="2 19">Cell wall formation.</text>
</comment>
<evidence type="ECO:0000256" key="1">
    <source>
        <dbReference type="ARBA" id="ARBA00001974"/>
    </source>
</evidence>
<feature type="active site" evidence="19">
    <location>
        <position position="330"/>
    </location>
</feature>
<dbReference type="HAMAP" id="MF_00037">
    <property type="entry name" value="MurB"/>
    <property type="match status" value="1"/>
</dbReference>
<keyword evidence="16 19" id="KW-0961">Cell wall biogenesis/degradation</keyword>
<evidence type="ECO:0000256" key="9">
    <source>
        <dbReference type="ARBA" id="ARBA00022630"/>
    </source>
</evidence>
<evidence type="ECO:0000256" key="11">
    <source>
        <dbReference type="ARBA" id="ARBA00022857"/>
    </source>
</evidence>
<evidence type="ECO:0000256" key="2">
    <source>
        <dbReference type="ARBA" id="ARBA00003921"/>
    </source>
</evidence>
<dbReference type="GO" id="GO:0008360">
    <property type="term" value="P:regulation of cell shape"/>
    <property type="evidence" value="ECO:0007669"/>
    <property type="project" value="UniProtKB-KW"/>
</dbReference>
<dbReference type="InterPro" id="IPR016169">
    <property type="entry name" value="FAD-bd_PCMH_sub2"/>
</dbReference>
<keyword evidence="11 19" id="KW-0521">NADP</keyword>